<feature type="repeat" description="PPR" evidence="3">
    <location>
        <begin position="68"/>
        <end position="98"/>
    </location>
</feature>
<dbReference type="Proteomes" id="UP001454036">
    <property type="component" value="Unassembled WGS sequence"/>
</dbReference>
<dbReference type="EMBL" id="BAABME010012216">
    <property type="protein sequence ID" value="GAA0184847.1"/>
    <property type="molecule type" value="Genomic_DNA"/>
</dbReference>
<evidence type="ECO:0000256" key="3">
    <source>
        <dbReference type="PROSITE-ProRule" id="PRU00708"/>
    </source>
</evidence>
<dbReference type="FunFam" id="1.25.40.10:FF:000184">
    <property type="entry name" value="Pentatricopeptide repeat-containing protein, chloroplastic"/>
    <property type="match status" value="1"/>
</dbReference>
<keyword evidence="2" id="KW-0677">Repeat</keyword>
<dbReference type="PROSITE" id="PS51375">
    <property type="entry name" value="PPR"/>
    <property type="match status" value="3"/>
</dbReference>
<evidence type="ECO:0000256" key="2">
    <source>
        <dbReference type="ARBA" id="ARBA00022737"/>
    </source>
</evidence>
<evidence type="ECO:0000256" key="1">
    <source>
        <dbReference type="ARBA" id="ARBA00006643"/>
    </source>
</evidence>
<dbReference type="NCBIfam" id="TIGR00756">
    <property type="entry name" value="PPR"/>
    <property type="match status" value="4"/>
</dbReference>
<dbReference type="FunFam" id="1.25.40.10:FF:000348">
    <property type="entry name" value="Pentatricopeptide repeat-containing protein chloroplastic"/>
    <property type="match status" value="1"/>
</dbReference>
<dbReference type="InterPro" id="IPR046960">
    <property type="entry name" value="PPR_At4g14850-like_plant"/>
</dbReference>
<dbReference type="InterPro" id="IPR011990">
    <property type="entry name" value="TPR-like_helical_dom_sf"/>
</dbReference>
<keyword evidence="6" id="KW-1185">Reference proteome</keyword>
<name>A0AAV3RX09_LITER</name>
<gene>
    <name evidence="5" type="ORF">LIER_32135</name>
</gene>
<dbReference type="PANTHER" id="PTHR47926">
    <property type="entry name" value="PENTATRICOPEPTIDE REPEAT-CONTAINING PROTEIN"/>
    <property type="match status" value="1"/>
</dbReference>
<comment type="caution">
    <text evidence="5">The sequence shown here is derived from an EMBL/GenBank/DDBJ whole genome shotgun (WGS) entry which is preliminary data.</text>
</comment>
<dbReference type="GO" id="GO:0008270">
    <property type="term" value="F:zinc ion binding"/>
    <property type="evidence" value="ECO:0007669"/>
    <property type="project" value="InterPro"/>
</dbReference>
<dbReference type="Pfam" id="PF20431">
    <property type="entry name" value="E_motif"/>
    <property type="match status" value="1"/>
</dbReference>
<protein>
    <recommendedName>
        <fullName evidence="4">DYW domain-containing protein</fullName>
    </recommendedName>
</protein>
<dbReference type="Pfam" id="PF13041">
    <property type="entry name" value="PPR_2"/>
    <property type="match status" value="1"/>
</dbReference>
<sequence length="543" mass="61512">MLRAYYKINNSFETIKLFQEMMNKGHIFNVFPDDYSFNFVITSCAMQMCVVHGEVVHGMVVKYGYGVNLFVGNSLVNLYGVFGKMEEAWRVFDEMPKRDVVSWTCLVSGYAKKGDMDRACEIFGRMPVRNEVSWAVMISGFVGSGRYAEAIEYFGNMLSRCKEDNVRPNEAVLVCALSACAHLGALDQGNRISGYIFDNGMSKSSNIRTALIDMYAKCGQICSARRVFDDIVTPDVHQFTSMITGLSINGLGKEALRIFDRMLNEKVKPNEVTILGVLKGCSHSGLVKEGSSIFYNMDSSWGIMPKIEHYGCYVDLLGRAGYLEKAFGVIKSMPLLPDIIIWRALLSACRVHRNVCLAERIVHQIEPHKFHGHSEGQVLLSNLYSSLGKWEKVDQTRKQMGDRKTHMDIGCSWIEVNSVIHEFRVADQMHSQIMEIREKLDDILEQASLVGYVANTSSVSFDLNEEDKEKAVAWHSEKLAVAFGLMTTTPESSIRIVKNLRTCEDCHLFLKAVSVVYNREIIVRDRCRFHTFRDGNCSCNDYW</sequence>
<dbReference type="GO" id="GO:0003723">
    <property type="term" value="F:RNA binding"/>
    <property type="evidence" value="ECO:0007669"/>
    <property type="project" value="InterPro"/>
</dbReference>
<evidence type="ECO:0000259" key="4">
    <source>
        <dbReference type="Pfam" id="PF14432"/>
    </source>
</evidence>
<organism evidence="5 6">
    <name type="scientific">Lithospermum erythrorhizon</name>
    <name type="common">Purple gromwell</name>
    <name type="synonym">Lithospermum officinale var. erythrorhizon</name>
    <dbReference type="NCBI Taxonomy" id="34254"/>
    <lineage>
        <taxon>Eukaryota</taxon>
        <taxon>Viridiplantae</taxon>
        <taxon>Streptophyta</taxon>
        <taxon>Embryophyta</taxon>
        <taxon>Tracheophyta</taxon>
        <taxon>Spermatophyta</taxon>
        <taxon>Magnoliopsida</taxon>
        <taxon>eudicotyledons</taxon>
        <taxon>Gunneridae</taxon>
        <taxon>Pentapetalae</taxon>
        <taxon>asterids</taxon>
        <taxon>lamiids</taxon>
        <taxon>Boraginales</taxon>
        <taxon>Boraginaceae</taxon>
        <taxon>Boraginoideae</taxon>
        <taxon>Lithospermeae</taxon>
        <taxon>Lithospermum</taxon>
    </lineage>
</organism>
<feature type="repeat" description="PPR" evidence="3">
    <location>
        <begin position="99"/>
        <end position="133"/>
    </location>
</feature>
<feature type="repeat" description="PPR" evidence="3">
    <location>
        <begin position="235"/>
        <end position="269"/>
    </location>
</feature>
<evidence type="ECO:0000313" key="5">
    <source>
        <dbReference type="EMBL" id="GAA0184847.1"/>
    </source>
</evidence>
<dbReference type="InterPro" id="IPR002885">
    <property type="entry name" value="PPR_rpt"/>
</dbReference>
<dbReference type="AlphaFoldDB" id="A0AAV3RX09"/>
<evidence type="ECO:0000313" key="6">
    <source>
        <dbReference type="Proteomes" id="UP001454036"/>
    </source>
</evidence>
<dbReference type="InterPro" id="IPR046848">
    <property type="entry name" value="E_motif"/>
</dbReference>
<accession>A0AAV3RX09</accession>
<dbReference type="PANTHER" id="PTHR47926:SF344">
    <property type="entry name" value="OS07G0636900 PROTEIN"/>
    <property type="match status" value="1"/>
</dbReference>
<dbReference type="Pfam" id="PF14432">
    <property type="entry name" value="DYW_deaminase"/>
    <property type="match status" value="1"/>
</dbReference>
<proteinExistence type="inferred from homology"/>
<dbReference type="Gene3D" id="1.25.40.10">
    <property type="entry name" value="Tetratricopeptide repeat domain"/>
    <property type="match status" value="3"/>
</dbReference>
<dbReference type="Pfam" id="PF01535">
    <property type="entry name" value="PPR"/>
    <property type="match status" value="5"/>
</dbReference>
<dbReference type="GO" id="GO:0009451">
    <property type="term" value="P:RNA modification"/>
    <property type="evidence" value="ECO:0007669"/>
    <property type="project" value="InterPro"/>
</dbReference>
<feature type="domain" description="DYW" evidence="4">
    <location>
        <begin position="451"/>
        <end position="543"/>
    </location>
</feature>
<reference evidence="5 6" key="1">
    <citation type="submission" date="2024-01" db="EMBL/GenBank/DDBJ databases">
        <title>The complete chloroplast genome sequence of Lithospermum erythrorhizon: insights into the phylogenetic relationship among Boraginaceae species and the maternal lineages of purple gromwells.</title>
        <authorList>
            <person name="Okada T."/>
            <person name="Watanabe K."/>
        </authorList>
    </citation>
    <scope>NUCLEOTIDE SEQUENCE [LARGE SCALE GENOMIC DNA]</scope>
</reference>
<dbReference type="InterPro" id="IPR032867">
    <property type="entry name" value="DYW_dom"/>
</dbReference>
<comment type="similarity">
    <text evidence="1">Belongs to the PPR family. PCMP-H subfamily.</text>
</comment>